<dbReference type="PROSITE" id="PS50950">
    <property type="entry name" value="ZF_THAP"/>
    <property type="match status" value="1"/>
</dbReference>
<keyword evidence="8" id="KW-1185">Reference proteome</keyword>
<proteinExistence type="predicted"/>
<evidence type="ECO:0000256" key="6">
    <source>
        <dbReference type="SAM" id="MobiDB-lite"/>
    </source>
</evidence>
<keyword evidence="1" id="KW-0479">Metal-binding</keyword>
<evidence type="ECO:0000313" key="8">
    <source>
        <dbReference type="Proteomes" id="UP000694844"/>
    </source>
</evidence>
<feature type="region of interest" description="Disordered" evidence="6">
    <location>
        <begin position="86"/>
        <end position="112"/>
    </location>
</feature>
<dbReference type="GO" id="GO:0008270">
    <property type="term" value="F:zinc ion binding"/>
    <property type="evidence" value="ECO:0007669"/>
    <property type="project" value="UniProtKB-KW"/>
</dbReference>
<name>A0A8B8AUY7_CRAVI</name>
<dbReference type="KEGG" id="cvn:111105021"/>
<protein>
    <submittedName>
        <fullName evidence="9">THAP domain-containing protein 6-like</fullName>
    </submittedName>
</protein>
<dbReference type="PANTHER" id="PTHR46600">
    <property type="entry name" value="THAP DOMAIN-CONTAINING"/>
    <property type="match status" value="1"/>
</dbReference>
<evidence type="ECO:0000256" key="4">
    <source>
        <dbReference type="ARBA" id="ARBA00023125"/>
    </source>
</evidence>
<evidence type="ECO:0000259" key="7">
    <source>
        <dbReference type="PROSITE" id="PS50950"/>
    </source>
</evidence>
<dbReference type="InterPro" id="IPR026516">
    <property type="entry name" value="THAP1/10"/>
</dbReference>
<keyword evidence="4 5" id="KW-0238">DNA-binding</keyword>
<dbReference type="PANTHER" id="PTHR46600:SF11">
    <property type="entry name" value="THAP DOMAIN-CONTAINING PROTEIN 10"/>
    <property type="match status" value="1"/>
</dbReference>
<dbReference type="GeneID" id="111105021"/>
<sequence>MRKKGSILLCPRLWQISKDKNLHLQWRVAIRRLDPKTKKLWCPGKEDVVCHFHFRESDYRKTESGQRCLLMPAAVPSIFEFNASKDGTEEVETHRSKRLKTRTEQQGKSEQLSEHCFTEMDIPVQEDITIGCNENQLTEPKESQPEPPMYTDKEAQYRQIIERSSLLEPEKFSSGDSIMADRGIMVQDLFTVQNVKVNTPTFLKGKRRVSWTQ</sequence>
<dbReference type="OrthoDB" id="6485193at2759"/>
<dbReference type="Pfam" id="PF05485">
    <property type="entry name" value="THAP"/>
    <property type="match status" value="1"/>
</dbReference>
<feature type="domain" description="THAP-type" evidence="7">
    <location>
        <begin position="1"/>
        <end position="79"/>
    </location>
</feature>
<accession>A0A8B8AUY7</accession>
<evidence type="ECO:0000256" key="3">
    <source>
        <dbReference type="ARBA" id="ARBA00022833"/>
    </source>
</evidence>
<gene>
    <name evidence="9" type="primary">LOC111105021</name>
</gene>
<dbReference type="GO" id="GO:0043565">
    <property type="term" value="F:sequence-specific DNA binding"/>
    <property type="evidence" value="ECO:0007669"/>
    <property type="project" value="InterPro"/>
</dbReference>
<keyword evidence="3" id="KW-0862">Zinc</keyword>
<dbReference type="RefSeq" id="XP_022294906.1">
    <property type="nucleotide sequence ID" value="XM_022439198.1"/>
</dbReference>
<evidence type="ECO:0000256" key="1">
    <source>
        <dbReference type="ARBA" id="ARBA00022723"/>
    </source>
</evidence>
<organism evidence="8 9">
    <name type="scientific">Crassostrea virginica</name>
    <name type="common">Eastern oyster</name>
    <dbReference type="NCBI Taxonomy" id="6565"/>
    <lineage>
        <taxon>Eukaryota</taxon>
        <taxon>Metazoa</taxon>
        <taxon>Spiralia</taxon>
        <taxon>Lophotrochozoa</taxon>
        <taxon>Mollusca</taxon>
        <taxon>Bivalvia</taxon>
        <taxon>Autobranchia</taxon>
        <taxon>Pteriomorphia</taxon>
        <taxon>Ostreida</taxon>
        <taxon>Ostreoidea</taxon>
        <taxon>Ostreidae</taxon>
        <taxon>Crassostrea</taxon>
    </lineage>
</organism>
<keyword evidence="2 5" id="KW-0863">Zinc-finger</keyword>
<dbReference type="Proteomes" id="UP000694844">
    <property type="component" value="Chromosome 7"/>
</dbReference>
<dbReference type="InterPro" id="IPR006612">
    <property type="entry name" value="THAP_Znf"/>
</dbReference>
<evidence type="ECO:0000256" key="2">
    <source>
        <dbReference type="ARBA" id="ARBA00022771"/>
    </source>
</evidence>
<evidence type="ECO:0000256" key="5">
    <source>
        <dbReference type="PROSITE-ProRule" id="PRU00309"/>
    </source>
</evidence>
<feature type="compositionally biased region" description="Basic and acidic residues" evidence="6">
    <location>
        <begin position="101"/>
        <end position="112"/>
    </location>
</feature>
<reference evidence="9" key="1">
    <citation type="submission" date="2025-08" db="UniProtKB">
        <authorList>
            <consortium name="RefSeq"/>
        </authorList>
    </citation>
    <scope>IDENTIFICATION</scope>
    <source>
        <tissue evidence="9">Whole sample</tissue>
    </source>
</reference>
<dbReference type="SUPFAM" id="SSF57716">
    <property type="entry name" value="Glucocorticoid receptor-like (DNA-binding domain)"/>
    <property type="match status" value="1"/>
</dbReference>
<dbReference type="AlphaFoldDB" id="A0A8B8AUY7"/>
<evidence type="ECO:0000313" key="9">
    <source>
        <dbReference type="RefSeq" id="XP_022294906.1"/>
    </source>
</evidence>